<protein>
    <recommendedName>
        <fullName evidence="13">Metalloendopeptidase</fullName>
        <ecNumber evidence="13">3.4.24.-</ecNumber>
    </recommendedName>
</protein>
<dbReference type="GO" id="GO:0006508">
    <property type="term" value="P:proteolysis"/>
    <property type="evidence" value="ECO:0007669"/>
    <property type="project" value="UniProtKB-KW"/>
</dbReference>
<feature type="chain" id="PRO_5034679698" description="Metalloendopeptidase" evidence="13">
    <location>
        <begin position="17"/>
        <end position="263"/>
    </location>
</feature>
<name>A0A8C6TWB0_9GOBI</name>
<keyword evidence="4 12" id="KW-0378">Hydrolase</keyword>
<evidence type="ECO:0000256" key="4">
    <source>
        <dbReference type="ARBA" id="ARBA00022801"/>
    </source>
</evidence>
<evidence type="ECO:0000256" key="5">
    <source>
        <dbReference type="ARBA" id="ARBA00022833"/>
    </source>
</evidence>
<feature type="binding site" evidence="12">
    <location>
        <position position="168"/>
    </location>
    <ligand>
        <name>Zn(2+)</name>
        <dbReference type="ChEBI" id="CHEBI:29105"/>
        <note>catalytic</note>
    </ligand>
</feature>
<reference evidence="15" key="2">
    <citation type="submission" date="2025-09" db="UniProtKB">
        <authorList>
            <consortium name="Ensembl"/>
        </authorList>
    </citation>
    <scope>IDENTIFICATION</scope>
</reference>
<evidence type="ECO:0000256" key="10">
    <source>
        <dbReference type="ARBA" id="ARBA00023329"/>
    </source>
</evidence>
<evidence type="ECO:0000256" key="1">
    <source>
        <dbReference type="ARBA" id="ARBA00022670"/>
    </source>
</evidence>
<dbReference type="InterPro" id="IPR006026">
    <property type="entry name" value="Peptidase_Metallo"/>
</dbReference>
<evidence type="ECO:0000256" key="13">
    <source>
        <dbReference type="RuleBase" id="RU361183"/>
    </source>
</evidence>
<evidence type="ECO:0000313" key="15">
    <source>
        <dbReference type="Ensembl" id="ENSNMLP00000025926.1"/>
    </source>
</evidence>
<keyword evidence="16" id="KW-1185">Reference proteome</keyword>
<dbReference type="FunFam" id="3.40.390.10:FF:000040">
    <property type="entry name" value="Metalloendopeptidase"/>
    <property type="match status" value="1"/>
</dbReference>
<keyword evidence="3 13" id="KW-0732">Signal</keyword>
<evidence type="ECO:0000256" key="8">
    <source>
        <dbReference type="ARBA" id="ARBA00023157"/>
    </source>
</evidence>
<keyword evidence="6 12" id="KW-0482">Metalloprotease</keyword>
<organism evidence="15 16">
    <name type="scientific">Neogobius melanostomus</name>
    <name type="common">round goby</name>
    <dbReference type="NCBI Taxonomy" id="47308"/>
    <lineage>
        <taxon>Eukaryota</taxon>
        <taxon>Metazoa</taxon>
        <taxon>Chordata</taxon>
        <taxon>Craniata</taxon>
        <taxon>Vertebrata</taxon>
        <taxon>Euteleostomi</taxon>
        <taxon>Actinopterygii</taxon>
        <taxon>Neopterygii</taxon>
        <taxon>Teleostei</taxon>
        <taxon>Neoteleostei</taxon>
        <taxon>Acanthomorphata</taxon>
        <taxon>Gobiaria</taxon>
        <taxon>Gobiiformes</taxon>
        <taxon>Gobioidei</taxon>
        <taxon>Gobiidae</taxon>
        <taxon>Benthophilinae</taxon>
        <taxon>Neogobiini</taxon>
        <taxon>Neogobius</taxon>
    </lineage>
</organism>
<evidence type="ECO:0000256" key="11">
    <source>
        <dbReference type="ARBA" id="ARBA00024324"/>
    </source>
</evidence>
<dbReference type="InterPro" id="IPR001506">
    <property type="entry name" value="Peptidase_M12A"/>
</dbReference>
<dbReference type="GO" id="GO:0042588">
    <property type="term" value="C:zymogen granule"/>
    <property type="evidence" value="ECO:0007669"/>
    <property type="project" value="UniProtKB-SubCell"/>
</dbReference>
<dbReference type="Pfam" id="PF01400">
    <property type="entry name" value="Astacin"/>
    <property type="match status" value="1"/>
</dbReference>
<dbReference type="SMART" id="SM00235">
    <property type="entry name" value="ZnMc"/>
    <property type="match status" value="1"/>
</dbReference>
<dbReference type="Gene3D" id="3.40.390.10">
    <property type="entry name" value="Collagenase (Catalytic Domain)"/>
    <property type="match status" value="1"/>
</dbReference>
<dbReference type="Proteomes" id="UP000694523">
    <property type="component" value="Unplaced"/>
</dbReference>
<comment type="cofactor">
    <cofactor evidence="12 13">
        <name>Zn(2+)</name>
        <dbReference type="ChEBI" id="CHEBI:29105"/>
    </cofactor>
    <text evidence="12 13">Binds 1 zinc ion per subunit.</text>
</comment>
<feature type="binding site" evidence="12">
    <location>
        <position position="164"/>
    </location>
    <ligand>
        <name>Zn(2+)</name>
        <dbReference type="ChEBI" id="CHEBI:29105"/>
        <note>catalytic</note>
    </ligand>
</feature>
<evidence type="ECO:0000256" key="12">
    <source>
        <dbReference type="PROSITE-ProRule" id="PRU01211"/>
    </source>
</evidence>
<keyword evidence="1 12" id="KW-0645">Protease</keyword>
<evidence type="ECO:0000256" key="7">
    <source>
        <dbReference type="ARBA" id="ARBA00023145"/>
    </source>
</evidence>
<evidence type="ECO:0000259" key="14">
    <source>
        <dbReference type="PROSITE" id="PS51864"/>
    </source>
</evidence>
<dbReference type="PANTHER" id="PTHR10127">
    <property type="entry name" value="DISCOIDIN, CUB, EGF, LAMININ , AND ZINC METALLOPROTEASE DOMAIN CONTAINING"/>
    <property type="match status" value="1"/>
</dbReference>
<evidence type="ECO:0000313" key="16">
    <source>
        <dbReference type="Proteomes" id="UP000694523"/>
    </source>
</evidence>
<dbReference type="PROSITE" id="PS51864">
    <property type="entry name" value="ASTACIN"/>
    <property type="match status" value="1"/>
</dbReference>
<dbReference type="SUPFAM" id="SSF55486">
    <property type="entry name" value="Metalloproteases ('zincins'), catalytic domain"/>
    <property type="match status" value="1"/>
</dbReference>
<accession>A0A8C6TWB0</accession>
<reference evidence="15" key="1">
    <citation type="submission" date="2025-08" db="UniProtKB">
        <authorList>
            <consortium name="Ensembl"/>
        </authorList>
    </citation>
    <scope>IDENTIFICATION</scope>
</reference>
<keyword evidence="7" id="KW-0865">Zymogen</keyword>
<sequence>MATGLLLMAFLGLCGAHQGHNHGANAEHSTDTLGKEDITQIIQRMNNASNEYYEGDLMRPKTRSAMKCADSPFSCRWPKSNNGKVEIAYVLSDRYDSVEKNEIVRALKDFETKTCIRFNPRQADVHYLLFEPHTGCGSLLGRNGYKQTVSLAKFGCVYFGIIQHEVMHALGFHHEHNRSDRDQYVQIHMDRIMQSFKHNFEKKDSDNMGTPYDYSSIMHYSRNGFGEKQAETITPIPDPNVPIGQRDQLSRLDVLKINLLYKC</sequence>
<keyword evidence="9" id="KW-0325">Glycoprotein</keyword>
<dbReference type="AlphaFoldDB" id="A0A8C6TWB0"/>
<proteinExistence type="predicted"/>
<evidence type="ECO:0000256" key="9">
    <source>
        <dbReference type="ARBA" id="ARBA00023180"/>
    </source>
</evidence>
<keyword evidence="5 12" id="KW-0862">Zinc</keyword>
<feature type="signal peptide" evidence="13">
    <location>
        <begin position="1"/>
        <end position="16"/>
    </location>
</feature>
<evidence type="ECO:0000256" key="2">
    <source>
        <dbReference type="ARBA" id="ARBA00022723"/>
    </source>
</evidence>
<keyword evidence="8" id="KW-1015">Disulfide bond</keyword>
<feature type="domain" description="Peptidase M12A" evidence="14">
    <location>
        <begin position="64"/>
        <end position="263"/>
    </location>
</feature>
<feature type="binding site" evidence="12">
    <location>
        <position position="174"/>
    </location>
    <ligand>
        <name>Zn(2+)</name>
        <dbReference type="ChEBI" id="CHEBI:29105"/>
        <note>catalytic</note>
    </ligand>
</feature>
<keyword evidence="2 12" id="KW-0479">Metal-binding</keyword>
<evidence type="ECO:0000256" key="3">
    <source>
        <dbReference type="ARBA" id="ARBA00022729"/>
    </source>
</evidence>
<dbReference type="PANTHER" id="PTHR10127:SF839">
    <property type="entry name" value="HATCHING ENZYME 1.2-RELATED"/>
    <property type="match status" value="1"/>
</dbReference>
<dbReference type="GO" id="GO:0008270">
    <property type="term" value="F:zinc ion binding"/>
    <property type="evidence" value="ECO:0007669"/>
    <property type="project" value="UniProtKB-UniRule"/>
</dbReference>
<keyword evidence="10" id="KW-0968">Cytoplasmic vesicle</keyword>
<dbReference type="PRINTS" id="PR00480">
    <property type="entry name" value="ASTACIN"/>
</dbReference>
<dbReference type="EC" id="3.4.24.-" evidence="13"/>
<comment type="caution">
    <text evidence="12">Lacks conserved residue(s) required for the propagation of feature annotation.</text>
</comment>
<dbReference type="InterPro" id="IPR024079">
    <property type="entry name" value="MetalloPept_cat_dom_sf"/>
</dbReference>
<comment type="subcellular location">
    <subcellularLocation>
        <location evidence="11">Zymogen granule</location>
    </subcellularLocation>
</comment>
<dbReference type="GO" id="GO:0004222">
    <property type="term" value="F:metalloendopeptidase activity"/>
    <property type="evidence" value="ECO:0007669"/>
    <property type="project" value="UniProtKB-UniRule"/>
</dbReference>
<evidence type="ECO:0000256" key="6">
    <source>
        <dbReference type="ARBA" id="ARBA00023049"/>
    </source>
</evidence>
<feature type="active site" evidence="12">
    <location>
        <position position="165"/>
    </location>
</feature>
<dbReference type="Ensembl" id="ENSNMLT00000028978.1">
    <property type="protein sequence ID" value="ENSNMLP00000025926.1"/>
    <property type="gene ID" value="ENSNMLG00000016542.1"/>
</dbReference>